<comment type="caution">
    <text evidence="2">The sequence shown here is derived from an EMBL/GenBank/DDBJ whole genome shotgun (WGS) entry which is preliminary data.</text>
</comment>
<evidence type="ECO:0000313" key="3">
    <source>
        <dbReference type="Proteomes" id="UP000051927"/>
    </source>
</evidence>
<dbReference type="Proteomes" id="UP000051927">
    <property type="component" value="Unassembled WGS sequence"/>
</dbReference>
<evidence type="ECO:0008006" key="4">
    <source>
        <dbReference type="Google" id="ProtNLM"/>
    </source>
</evidence>
<dbReference type="Pfam" id="PF01865">
    <property type="entry name" value="PhoU_div"/>
    <property type="match status" value="1"/>
</dbReference>
<dbReference type="InterPro" id="IPR052912">
    <property type="entry name" value="UPF0111_domain"/>
</dbReference>
<dbReference type="InterPro" id="IPR018445">
    <property type="entry name" value="Put_Phosphate_transp_reg"/>
</dbReference>
<reference evidence="2 3" key="1">
    <citation type="journal article" date="2015" name="Genome Announc.">
        <title>Expanding the biotechnology potential of lactobacilli through comparative genomics of 213 strains and associated genera.</title>
        <authorList>
            <person name="Sun Z."/>
            <person name="Harris H.M."/>
            <person name="McCann A."/>
            <person name="Guo C."/>
            <person name="Argimon S."/>
            <person name="Zhang W."/>
            <person name="Yang X."/>
            <person name="Jeffery I.B."/>
            <person name="Cooney J.C."/>
            <person name="Kagawa T.F."/>
            <person name="Liu W."/>
            <person name="Song Y."/>
            <person name="Salvetti E."/>
            <person name="Wrobel A."/>
            <person name="Rasinkangas P."/>
            <person name="Parkhill J."/>
            <person name="Rea M.C."/>
            <person name="O'Sullivan O."/>
            <person name="Ritari J."/>
            <person name="Douillard F.P."/>
            <person name="Paul Ross R."/>
            <person name="Yang R."/>
            <person name="Briner A.E."/>
            <person name="Felis G.E."/>
            <person name="de Vos W.M."/>
            <person name="Barrangou R."/>
            <person name="Klaenhammer T.R."/>
            <person name="Caufield P.W."/>
            <person name="Cui Y."/>
            <person name="Zhang H."/>
            <person name="O'Toole P.W."/>
        </authorList>
    </citation>
    <scope>NUCLEOTIDE SEQUENCE [LARGE SCALE GENOMIC DNA]</scope>
    <source>
        <strain evidence="2 3">DSM 7090</strain>
    </source>
</reference>
<dbReference type="Gene3D" id="1.20.58.220">
    <property type="entry name" value="Phosphate transport system protein phou homolog 2, domain 2"/>
    <property type="match status" value="1"/>
</dbReference>
<dbReference type="PANTHER" id="PTHR37298:SF1">
    <property type="entry name" value="UPF0111 PROTEIN YKAA"/>
    <property type="match status" value="1"/>
</dbReference>
<dbReference type="InterPro" id="IPR038078">
    <property type="entry name" value="PhoU-like_sf"/>
</dbReference>
<dbReference type="PANTHER" id="PTHR37298">
    <property type="entry name" value="UPF0111 PROTEIN YKAA"/>
    <property type="match status" value="1"/>
</dbReference>
<evidence type="ECO:0000256" key="1">
    <source>
        <dbReference type="ARBA" id="ARBA00008591"/>
    </source>
</evidence>
<gene>
    <name evidence="2" type="ORF">IV60_GL000104</name>
</gene>
<proteinExistence type="inferred from homology"/>
<dbReference type="EMBL" id="JQCP01000001">
    <property type="protein sequence ID" value="KRO02934.1"/>
    <property type="molecule type" value="Genomic_DNA"/>
</dbReference>
<accession>A0ABR5Q179</accession>
<comment type="similarity">
    <text evidence="1">Belongs to the UPF0111 family.</text>
</comment>
<dbReference type="RefSeq" id="WP_003148233.1">
    <property type="nucleotide sequence ID" value="NZ_JQCP01000001.1"/>
</dbReference>
<sequence>MFGEPKEDIFYTLFKEFGAKIVETAEEYSTILDGYPETAARIPQMKVYERECDEKVQRIMKELYSSFVTPFEREDISDLALGLDDIVDGMNSVSERLDLFNVDEFRKEGAQLAELTLRACITVKEMLDHLADYKKDPIVMEKAIAVGHVEDEGDLVYHNALSRLFRDEMTGRETVAWLRIFDRMEQALDSCDKAAGIVRSVVMKNA</sequence>
<organism evidence="2 3">
    <name type="scientific">Lancefieldella rimae</name>
    <dbReference type="NCBI Taxonomy" id="1383"/>
    <lineage>
        <taxon>Bacteria</taxon>
        <taxon>Bacillati</taxon>
        <taxon>Actinomycetota</taxon>
        <taxon>Coriobacteriia</taxon>
        <taxon>Coriobacteriales</taxon>
        <taxon>Atopobiaceae</taxon>
        <taxon>Lancefieldella</taxon>
    </lineage>
</organism>
<keyword evidence="3" id="KW-1185">Reference proteome</keyword>
<evidence type="ECO:0000313" key="2">
    <source>
        <dbReference type="EMBL" id="KRO02934.1"/>
    </source>
</evidence>
<dbReference type="GeneID" id="84904241"/>
<name>A0ABR5Q179_9ACTN</name>
<protein>
    <recommendedName>
        <fullName evidence="4">DUF47 domain-containing protein</fullName>
    </recommendedName>
</protein>